<sequence length="225" mass="26217">MLILVLNQKESACLLSSDFRSENPPTQTRPFHTLTVGNNVRKPMNRVLIIFLIIGFYSCGEKQKSEKKSESVGIEKAVSELKDFELVQDFEKNKAEFETNTIDLFGHSSEGGELTIFHDKKFDYVVYDFWLYGELGRLNYTYWTEKNGKLNFKLVKQLEYNYNKPFYQEGFKTDSTISYLSYSDSKIKLFDINKTEITESELIEKSKSELESFFSDLTKGIEIKK</sequence>
<reference evidence="2" key="1">
    <citation type="submission" date="2016-10" db="EMBL/GenBank/DDBJ databases">
        <authorList>
            <person name="Varghese N."/>
            <person name="Submissions S."/>
        </authorList>
    </citation>
    <scope>NUCLEOTIDE SEQUENCE [LARGE SCALE GENOMIC DNA]</scope>
    <source>
        <strain evidence="2">DSM 23925</strain>
    </source>
</reference>
<organism evidence="1 2">
    <name type="scientific">Bizionia echini</name>
    <dbReference type="NCBI Taxonomy" id="649333"/>
    <lineage>
        <taxon>Bacteria</taxon>
        <taxon>Pseudomonadati</taxon>
        <taxon>Bacteroidota</taxon>
        <taxon>Flavobacteriia</taxon>
        <taxon>Flavobacteriales</taxon>
        <taxon>Flavobacteriaceae</taxon>
        <taxon>Bizionia</taxon>
    </lineage>
</organism>
<evidence type="ECO:0000313" key="1">
    <source>
        <dbReference type="EMBL" id="SFO02650.1"/>
    </source>
</evidence>
<dbReference type="OrthoDB" id="1250189at2"/>
<proteinExistence type="predicted"/>
<gene>
    <name evidence="1" type="ORF">SAMN04487989_1162</name>
</gene>
<accession>A0A1I5DU74</accession>
<dbReference type="EMBL" id="FOVN01000016">
    <property type="protein sequence ID" value="SFO02650.1"/>
    <property type="molecule type" value="Genomic_DNA"/>
</dbReference>
<keyword evidence="2" id="KW-1185">Reference proteome</keyword>
<name>A0A1I5DU74_9FLAO</name>
<dbReference type="Proteomes" id="UP000198705">
    <property type="component" value="Unassembled WGS sequence"/>
</dbReference>
<evidence type="ECO:0000313" key="2">
    <source>
        <dbReference type="Proteomes" id="UP000198705"/>
    </source>
</evidence>
<protein>
    <submittedName>
        <fullName evidence="1">Uncharacterized protein</fullName>
    </submittedName>
</protein>
<dbReference type="AlphaFoldDB" id="A0A1I5DU74"/>